<dbReference type="AlphaFoldDB" id="A0A6S6QW57"/>
<evidence type="ECO:0000313" key="1">
    <source>
        <dbReference type="EMBL" id="BCJ95463.1"/>
    </source>
</evidence>
<keyword evidence="2" id="KW-1185">Reference proteome</keyword>
<reference evidence="1 2" key="1">
    <citation type="journal article" date="2016" name="Int. J. Syst. Evol. Microbiol.">
        <title>Descriptions of Anaerotaenia torta gen. nov., sp. nov. and Anaerocolumna cellulosilytica gen. nov., sp. nov. isolated from a methanogenic reactor of cattle waste.</title>
        <authorList>
            <person name="Uek A."/>
            <person name="Ohtaki Y."/>
            <person name="Kaku N."/>
            <person name="Ueki K."/>
        </authorList>
    </citation>
    <scope>NUCLEOTIDE SEQUENCE [LARGE SCALE GENOMIC DNA]</scope>
    <source>
        <strain evidence="1 2">SN021</strain>
    </source>
</reference>
<evidence type="ECO:0000313" key="2">
    <source>
        <dbReference type="Proteomes" id="UP000515561"/>
    </source>
</evidence>
<proteinExistence type="predicted"/>
<accession>A0A6S6QW57</accession>
<dbReference type="Proteomes" id="UP000515561">
    <property type="component" value="Chromosome"/>
</dbReference>
<organism evidence="1 2">
    <name type="scientific">Anaerocolumna cellulosilytica</name>
    <dbReference type="NCBI Taxonomy" id="433286"/>
    <lineage>
        <taxon>Bacteria</taxon>
        <taxon>Bacillati</taxon>
        <taxon>Bacillota</taxon>
        <taxon>Clostridia</taxon>
        <taxon>Lachnospirales</taxon>
        <taxon>Lachnospiraceae</taxon>
        <taxon>Anaerocolumna</taxon>
    </lineage>
</organism>
<sequence length="49" mass="5637">MHNLPPVNHYYNLFKCVLGYAEKVNKFKQVDVRGVGLYSKEGVFKFSNG</sequence>
<name>A0A6S6QW57_9FIRM</name>
<dbReference type="KEGG" id="acel:acsn021_30320"/>
<gene>
    <name evidence="1" type="ORF">acsn021_30320</name>
</gene>
<dbReference type="EMBL" id="AP023367">
    <property type="protein sequence ID" value="BCJ95463.1"/>
    <property type="molecule type" value="Genomic_DNA"/>
</dbReference>
<protein>
    <submittedName>
        <fullName evidence="1">Uncharacterized protein</fullName>
    </submittedName>
</protein>